<feature type="compositionally biased region" description="Polar residues" evidence="1">
    <location>
        <begin position="258"/>
        <end position="273"/>
    </location>
</feature>
<gene>
    <name evidence="2" type="ORF">ALECFALPRED_006739</name>
</gene>
<sequence>MASSLRSHTLATPNTSQSAIPPTSPQRVQDLDPSKKNHALALRSFHHPSCYVARKSCDLCSFLKPQCFVAPAVSPKCVMCIAGRDPRFHALCLPDTSNSDDDVDVLKKGPARRQKSPHLDTTSRAANTIETLPGNSKNVLDNGRKPAKTSELPAIISTSDIVPRNNTENKEVSSNTQHESRLGTQTKSNNKPETLVSNSPKRRRLGNNTDEAANERGQYRNAAEFSSALNSSVPPPLMVAPDLNKHPSSIPERCLPSTPRTSLNARKQNNTIL</sequence>
<keyword evidence="3" id="KW-1185">Reference proteome</keyword>
<dbReference type="AlphaFoldDB" id="A0A8H3G3W2"/>
<name>A0A8H3G3W2_9LECA</name>
<protein>
    <submittedName>
        <fullName evidence="2">Uncharacterized protein</fullName>
    </submittedName>
</protein>
<reference evidence="2" key="1">
    <citation type="submission" date="2021-03" db="EMBL/GenBank/DDBJ databases">
        <authorList>
            <person name="Tagirdzhanova G."/>
        </authorList>
    </citation>
    <scope>NUCLEOTIDE SEQUENCE</scope>
</reference>
<evidence type="ECO:0000313" key="2">
    <source>
        <dbReference type="EMBL" id="CAF9936237.1"/>
    </source>
</evidence>
<evidence type="ECO:0000313" key="3">
    <source>
        <dbReference type="Proteomes" id="UP000664203"/>
    </source>
</evidence>
<proteinExistence type="predicted"/>
<feature type="compositionally biased region" description="Polar residues" evidence="1">
    <location>
        <begin position="156"/>
        <end position="199"/>
    </location>
</feature>
<organism evidence="2 3">
    <name type="scientific">Alectoria fallacina</name>
    <dbReference type="NCBI Taxonomy" id="1903189"/>
    <lineage>
        <taxon>Eukaryota</taxon>
        <taxon>Fungi</taxon>
        <taxon>Dikarya</taxon>
        <taxon>Ascomycota</taxon>
        <taxon>Pezizomycotina</taxon>
        <taxon>Lecanoromycetes</taxon>
        <taxon>OSLEUM clade</taxon>
        <taxon>Lecanoromycetidae</taxon>
        <taxon>Lecanorales</taxon>
        <taxon>Lecanorineae</taxon>
        <taxon>Parmeliaceae</taxon>
        <taxon>Alectoria</taxon>
    </lineage>
</organism>
<feature type="compositionally biased region" description="Polar residues" evidence="1">
    <location>
        <begin position="1"/>
        <end position="27"/>
    </location>
</feature>
<feature type="region of interest" description="Disordered" evidence="1">
    <location>
        <begin position="131"/>
        <end position="273"/>
    </location>
</feature>
<comment type="caution">
    <text evidence="2">The sequence shown here is derived from an EMBL/GenBank/DDBJ whole genome shotgun (WGS) entry which is preliminary data.</text>
</comment>
<feature type="region of interest" description="Disordered" evidence="1">
    <location>
        <begin position="1"/>
        <end position="33"/>
    </location>
</feature>
<dbReference type="EMBL" id="CAJPDR010000437">
    <property type="protein sequence ID" value="CAF9936237.1"/>
    <property type="molecule type" value="Genomic_DNA"/>
</dbReference>
<evidence type="ECO:0000256" key="1">
    <source>
        <dbReference type="SAM" id="MobiDB-lite"/>
    </source>
</evidence>
<accession>A0A8H3G3W2</accession>
<dbReference type="Proteomes" id="UP000664203">
    <property type="component" value="Unassembled WGS sequence"/>
</dbReference>